<dbReference type="GeneID" id="25284148"/>
<evidence type="ECO:0000256" key="4">
    <source>
        <dbReference type="ARBA" id="ARBA00022989"/>
    </source>
</evidence>
<protein>
    <recommendedName>
        <fullName evidence="10">Major facilitator superfamily (MFS) profile domain-containing protein</fullName>
    </recommendedName>
</protein>
<feature type="transmembrane region" description="Helical" evidence="7">
    <location>
        <begin position="501"/>
        <end position="522"/>
    </location>
</feature>
<keyword evidence="4 7" id="KW-1133">Transmembrane helix</keyword>
<feature type="transmembrane region" description="Helical" evidence="7">
    <location>
        <begin position="434"/>
        <end position="456"/>
    </location>
</feature>
<dbReference type="PANTHER" id="PTHR43791:SF14">
    <property type="entry name" value="MFS GENERAL SUBSTRATE TRANSPORTER"/>
    <property type="match status" value="1"/>
</dbReference>
<proteinExistence type="predicted"/>
<evidence type="ECO:0000256" key="6">
    <source>
        <dbReference type="SAM" id="MobiDB-lite"/>
    </source>
</evidence>
<reference evidence="8 9" key="1">
    <citation type="submission" date="2013-03" db="EMBL/GenBank/DDBJ databases">
        <title>The Genome Sequence of Exophiala aquamarina CBS 119918.</title>
        <authorList>
            <consortium name="The Broad Institute Genomics Platform"/>
            <person name="Cuomo C."/>
            <person name="de Hoog S."/>
            <person name="Gorbushina A."/>
            <person name="Walker B."/>
            <person name="Young S.K."/>
            <person name="Zeng Q."/>
            <person name="Gargeya S."/>
            <person name="Fitzgerald M."/>
            <person name="Haas B."/>
            <person name="Abouelleil A."/>
            <person name="Allen A.W."/>
            <person name="Alvarado L."/>
            <person name="Arachchi H.M."/>
            <person name="Berlin A.M."/>
            <person name="Chapman S.B."/>
            <person name="Gainer-Dewar J."/>
            <person name="Goldberg J."/>
            <person name="Griggs A."/>
            <person name="Gujja S."/>
            <person name="Hansen M."/>
            <person name="Howarth C."/>
            <person name="Imamovic A."/>
            <person name="Ireland A."/>
            <person name="Larimer J."/>
            <person name="McCowan C."/>
            <person name="Murphy C."/>
            <person name="Pearson M."/>
            <person name="Poon T.W."/>
            <person name="Priest M."/>
            <person name="Roberts A."/>
            <person name="Saif S."/>
            <person name="Shea T."/>
            <person name="Sisk P."/>
            <person name="Sykes S."/>
            <person name="Wortman J."/>
            <person name="Nusbaum C."/>
            <person name="Birren B."/>
        </authorList>
    </citation>
    <scope>NUCLEOTIDE SEQUENCE [LARGE SCALE GENOMIC DNA]</scope>
    <source>
        <strain evidence="8 9">CBS 119918</strain>
    </source>
</reference>
<feature type="compositionally biased region" description="Basic and acidic residues" evidence="6">
    <location>
        <begin position="7"/>
        <end position="17"/>
    </location>
</feature>
<organism evidence="8 9">
    <name type="scientific">Exophiala aquamarina CBS 119918</name>
    <dbReference type="NCBI Taxonomy" id="1182545"/>
    <lineage>
        <taxon>Eukaryota</taxon>
        <taxon>Fungi</taxon>
        <taxon>Dikarya</taxon>
        <taxon>Ascomycota</taxon>
        <taxon>Pezizomycotina</taxon>
        <taxon>Eurotiomycetes</taxon>
        <taxon>Chaetothyriomycetidae</taxon>
        <taxon>Chaetothyriales</taxon>
        <taxon>Herpotrichiellaceae</taxon>
        <taxon>Exophiala</taxon>
    </lineage>
</organism>
<dbReference type="EMBL" id="AMGV01000009">
    <property type="protein sequence ID" value="KEF54796.1"/>
    <property type="molecule type" value="Genomic_DNA"/>
</dbReference>
<feature type="transmembrane region" description="Helical" evidence="7">
    <location>
        <begin position="199"/>
        <end position="218"/>
    </location>
</feature>
<dbReference type="RefSeq" id="XP_013257386.1">
    <property type="nucleotide sequence ID" value="XM_013401932.1"/>
</dbReference>
<dbReference type="AlphaFoldDB" id="A0A072P4Q2"/>
<feature type="transmembrane region" description="Helical" evidence="7">
    <location>
        <begin position="376"/>
        <end position="396"/>
    </location>
</feature>
<comment type="subcellular location">
    <subcellularLocation>
        <location evidence="1">Membrane</location>
        <topology evidence="1">Multi-pass membrane protein</topology>
    </subcellularLocation>
</comment>
<keyword evidence="5 7" id="KW-0472">Membrane</keyword>
<dbReference type="FunFam" id="1.20.1250.20:FF:000106">
    <property type="entry name" value="MFS transporter, putative"/>
    <property type="match status" value="1"/>
</dbReference>
<dbReference type="GO" id="GO:0022857">
    <property type="term" value="F:transmembrane transporter activity"/>
    <property type="evidence" value="ECO:0007669"/>
    <property type="project" value="InterPro"/>
</dbReference>
<dbReference type="SUPFAM" id="SSF103473">
    <property type="entry name" value="MFS general substrate transporter"/>
    <property type="match status" value="1"/>
</dbReference>
<keyword evidence="9" id="KW-1185">Reference proteome</keyword>
<dbReference type="HOGENOM" id="CLU_001265_2_0_1"/>
<dbReference type="Gene3D" id="1.20.1250.20">
    <property type="entry name" value="MFS general substrate transporter like domains"/>
    <property type="match status" value="1"/>
</dbReference>
<evidence type="ECO:0000313" key="8">
    <source>
        <dbReference type="EMBL" id="KEF54796.1"/>
    </source>
</evidence>
<evidence type="ECO:0000256" key="7">
    <source>
        <dbReference type="SAM" id="Phobius"/>
    </source>
</evidence>
<feature type="transmembrane region" description="Helical" evidence="7">
    <location>
        <begin position="408"/>
        <end position="428"/>
    </location>
</feature>
<dbReference type="InterPro" id="IPR011701">
    <property type="entry name" value="MFS"/>
</dbReference>
<comment type="caution">
    <text evidence="8">The sequence shown here is derived from an EMBL/GenBank/DDBJ whole genome shotgun (WGS) entry which is preliminary data.</text>
</comment>
<accession>A0A072P4Q2</accession>
<keyword evidence="2" id="KW-0813">Transport</keyword>
<feature type="transmembrane region" description="Helical" evidence="7">
    <location>
        <begin position="263"/>
        <end position="283"/>
    </location>
</feature>
<dbReference type="GO" id="GO:0016020">
    <property type="term" value="C:membrane"/>
    <property type="evidence" value="ECO:0007669"/>
    <property type="project" value="UniProtKB-SubCell"/>
</dbReference>
<dbReference type="Pfam" id="PF07690">
    <property type="entry name" value="MFS_1"/>
    <property type="match status" value="1"/>
</dbReference>
<evidence type="ECO:0000256" key="5">
    <source>
        <dbReference type="ARBA" id="ARBA00023136"/>
    </source>
</evidence>
<dbReference type="VEuPathDB" id="FungiDB:A1O9_09238"/>
<sequence>MSVPKDPLGKAREELGHDNQSPPKDALTNEVISDDDSSIEDIDGDYGSYGNHIFSDPKVAEHWRSVYETATYEGRHRFDPTFTWSASEEKRLKRKALVDFRIMSWCWLMFLALDLNRRNINRAISDNMLPELGMNTNDFNYGQTIFLTCFLSAELPSGLISKKLGPDIWIPFIILAWSIISAAQAGLANKTGYYVCRALLGLLMGGFIPDTVLYITYWYKSKELPIRLSWFWTVLSTCNILGSLLAAGILQMRGISGWSGWQWLFLLEGVVTAVVGIASWILMPASPCQTASRFRGKKGWFTAHEEKILVNRLLRDDPSKGDMHNRQAVGPKRLWKCLKDYDLWPLYLIGLTNYIPPSPPSNYLAFILRQMGFSSFNANLLTIPSQFMFGVNLLIISRISEWVNERSIVSSTSNIWIFPWLVALVALGAKASNWVRYALLTGLLSYPYCHAILVAWNSRNSNAVRTRAVSAALYNMFVQAGNIVGSNIYRDSDRPLYLRGNRILLGICTFNIVMFFFVKYYYVIRNKRREEAWSRLTADEKHDYIHNTKDEGTKRLDFRFVH</sequence>
<dbReference type="PANTHER" id="PTHR43791">
    <property type="entry name" value="PERMEASE-RELATED"/>
    <property type="match status" value="1"/>
</dbReference>
<gene>
    <name evidence="8" type="ORF">A1O9_09238</name>
</gene>
<name>A0A072P4Q2_9EURO</name>
<dbReference type="FunFam" id="1.20.1250.20:FF:000247">
    <property type="entry name" value="MFS general substrate transporter"/>
    <property type="match status" value="1"/>
</dbReference>
<evidence type="ECO:0000313" key="9">
    <source>
        <dbReference type="Proteomes" id="UP000027920"/>
    </source>
</evidence>
<evidence type="ECO:0000256" key="1">
    <source>
        <dbReference type="ARBA" id="ARBA00004141"/>
    </source>
</evidence>
<evidence type="ECO:0000256" key="2">
    <source>
        <dbReference type="ARBA" id="ARBA00022448"/>
    </source>
</evidence>
<evidence type="ECO:0000256" key="3">
    <source>
        <dbReference type="ARBA" id="ARBA00022692"/>
    </source>
</evidence>
<dbReference type="OrthoDB" id="1935484at2759"/>
<dbReference type="Proteomes" id="UP000027920">
    <property type="component" value="Unassembled WGS sequence"/>
</dbReference>
<keyword evidence="3 7" id="KW-0812">Transmembrane</keyword>
<evidence type="ECO:0008006" key="10">
    <source>
        <dbReference type="Google" id="ProtNLM"/>
    </source>
</evidence>
<feature type="transmembrane region" description="Helical" evidence="7">
    <location>
        <begin position="230"/>
        <end position="251"/>
    </location>
</feature>
<dbReference type="InterPro" id="IPR036259">
    <property type="entry name" value="MFS_trans_sf"/>
</dbReference>
<feature type="transmembrane region" description="Helical" evidence="7">
    <location>
        <begin position="168"/>
        <end position="187"/>
    </location>
</feature>
<feature type="transmembrane region" description="Helical" evidence="7">
    <location>
        <begin position="468"/>
        <end position="489"/>
    </location>
</feature>
<feature type="region of interest" description="Disordered" evidence="6">
    <location>
        <begin position="1"/>
        <end position="35"/>
    </location>
</feature>